<protein>
    <recommendedName>
        <fullName evidence="2">J domain-containing protein</fullName>
    </recommendedName>
</protein>
<dbReference type="Gene3D" id="1.10.287.110">
    <property type="entry name" value="DnaJ domain"/>
    <property type="match status" value="1"/>
</dbReference>
<dbReference type="InterPro" id="IPR008971">
    <property type="entry name" value="HSP40/DnaJ_pept-bd"/>
</dbReference>
<evidence type="ECO:0000259" key="2">
    <source>
        <dbReference type="PROSITE" id="PS50076"/>
    </source>
</evidence>
<dbReference type="Proteomes" id="UP001161064">
    <property type="component" value="Unassembled WGS sequence"/>
</dbReference>
<evidence type="ECO:0000313" key="3">
    <source>
        <dbReference type="EMBL" id="GIU66871.1"/>
    </source>
</evidence>
<keyword evidence="1" id="KW-0143">Chaperone</keyword>
<dbReference type="SUPFAM" id="SSF49493">
    <property type="entry name" value="HSP40/DnaJ peptide-binding domain"/>
    <property type="match status" value="1"/>
</dbReference>
<evidence type="ECO:0000256" key="1">
    <source>
        <dbReference type="ARBA" id="ARBA00023186"/>
    </source>
</evidence>
<keyword evidence="4" id="KW-1185">Reference proteome</keyword>
<dbReference type="Pfam" id="PF01556">
    <property type="entry name" value="DnaJ_C"/>
    <property type="match status" value="1"/>
</dbReference>
<feature type="domain" description="J" evidence="2">
    <location>
        <begin position="9"/>
        <end position="65"/>
    </location>
</feature>
<comment type="caution">
    <text evidence="3">The sequence shown here is derived from an EMBL/GenBank/DDBJ whole genome shotgun (WGS) entry which is preliminary data.</text>
</comment>
<dbReference type="PRINTS" id="PR00625">
    <property type="entry name" value="JDOMAIN"/>
</dbReference>
<accession>A0ABQ4PV71</accession>
<dbReference type="InterPro" id="IPR001623">
    <property type="entry name" value="DnaJ_domain"/>
</dbReference>
<evidence type="ECO:0000313" key="4">
    <source>
        <dbReference type="Proteomes" id="UP001161064"/>
    </source>
</evidence>
<dbReference type="SMART" id="SM00271">
    <property type="entry name" value="DnaJ"/>
    <property type="match status" value="1"/>
</dbReference>
<proteinExistence type="predicted"/>
<sequence length="253" mass="26693">MAHDSAMSSPFAILGIAPSTDPRAAKAAFRAVAKAYHPDINSDPAARQRFEEAREAYRAITRGAASADIRLNTTPPPHTMAEIDLEISIWIAVRGGSVKGSCPLGKAIVRIPAGTRTGDRVRACIGKTEVTCVIRVANCDGYEVEGGNIVTPLILSAVQAKAGGVVDVDTPSGRLRINVPKATLDGDRLLVAGRGLPAAKGRPAGDLYLDIEVIETITDRAVGALERLLALARRPRRENKVVPKPGLDPSQVA</sequence>
<dbReference type="PANTHER" id="PTHR44145">
    <property type="entry name" value="DNAJ HOMOLOG SUBFAMILY A MEMBER 3, MITOCHONDRIAL"/>
    <property type="match status" value="1"/>
</dbReference>
<reference evidence="3" key="1">
    <citation type="submission" date="2021-05" db="EMBL/GenBank/DDBJ databases">
        <authorList>
            <person name="Tanabe Y."/>
        </authorList>
    </citation>
    <scope>NUCLEOTIDE SEQUENCE</scope>
    <source>
        <strain evidence="3">BOTRYCO-1</strain>
    </source>
</reference>
<dbReference type="Pfam" id="PF00226">
    <property type="entry name" value="DnaJ"/>
    <property type="match status" value="1"/>
</dbReference>
<gene>
    <name evidence="3" type="ORF">PsB1_1025</name>
</gene>
<organism evidence="3 4">
    <name type="scientific">Candidatus Phycosocius spiralis</name>
    <dbReference type="NCBI Taxonomy" id="2815099"/>
    <lineage>
        <taxon>Bacteria</taxon>
        <taxon>Pseudomonadati</taxon>
        <taxon>Pseudomonadota</taxon>
        <taxon>Alphaproteobacteria</taxon>
        <taxon>Caulobacterales</taxon>
        <taxon>Caulobacterales incertae sedis</taxon>
        <taxon>Candidatus Phycosocius</taxon>
    </lineage>
</organism>
<name>A0ABQ4PV71_9PROT</name>
<dbReference type="SUPFAM" id="SSF46565">
    <property type="entry name" value="Chaperone J-domain"/>
    <property type="match status" value="1"/>
</dbReference>
<dbReference type="InterPro" id="IPR002939">
    <property type="entry name" value="DnaJ_C"/>
</dbReference>
<dbReference type="InterPro" id="IPR051938">
    <property type="entry name" value="Apopto_cytoskel_mod"/>
</dbReference>
<dbReference type="EMBL" id="BPFZ01000005">
    <property type="protein sequence ID" value="GIU66871.1"/>
    <property type="molecule type" value="Genomic_DNA"/>
</dbReference>
<reference evidence="3" key="2">
    <citation type="journal article" date="2023" name="ISME Commun">
        <title>Characterization of a bloom-associated alphaproteobacterial lineage, 'Candidatus Phycosocius': insights into freshwater algal-bacterial interactions.</title>
        <authorList>
            <person name="Tanabe Y."/>
            <person name="Yamaguchi H."/>
            <person name="Yoshida M."/>
            <person name="Kai A."/>
            <person name="Okazaki Y."/>
        </authorList>
    </citation>
    <scope>NUCLEOTIDE SEQUENCE</scope>
    <source>
        <strain evidence="3">BOTRYCO-1</strain>
    </source>
</reference>
<dbReference type="PROSITE" id="PS50076">
    <property type="entry name" value="DNAJ_2"/>
    <property type="match status" value="1"/>
</dbReference>
<dbReference type="InterPro" id="IPR036869">
    <property type="entry name" value="J_dom_sf"/>
</dbReference>
<dbReference type="PANTHER" id="PTHR44145:SF3">
    <property type="entry name" value="DNAJ HOMOLOG SUBFAMILY A MEMBER 3, MITOCHONDRIAL"/>
    <property type="match status" value="1"/>
</dbReference>
<dbReference type="Gene3D" id="2.60.260.20">
    <property type="entry name" value="Urease metallochaperone UreE, N-terminal domain"/>
    <property type="match status" value="1"/>
</dbReference>